<accession>A0AAV8GVM8</accession>
<dbReference type="AlphaFoldDB" id="A0AAV8GVM8"/>
<keyword evidence="6 7" id="KW-0503">Monooxygenase</keyword>
<dbReference type="GO" id="GO:0050660">
    <property type="term" value="F:flavin adenine dinucleotide binding"/>
    <property type="evidence" value="ECO:0007669"/>
    <property type="project" value="InterPro"/>
</dbReference>
<evidence type="ECO:0000313" key="8">
    <source>
        <dbReference type="Proteomes" id="UP001140206"/>
    </source>
</evidence>
<dbReference type="PROSITE" id="PS51257">
    <property type="entry name" value="PROKAR_LIPOPROTEIN"/>
    <property type="match status" value="1"/>
</dbReference>
<evidence type="ECO:0000256" key="1">
    <source>
        <dbReference type="ARBA" id="ARBA00009183"/>
    </source>
</evidence>
<gene>
    <name evidence="7" type="ORF">LUZ62_021665</name>
</gene>
<keyword evidence="8" id="KW-1185">Reference proteome</keyword>
<dbReference type="PANTHER" id="PTHR43539">
    <property type="entry name" value="FLAVIN-BINDING MONOOXYGENASE-LIKE PROTEIN (AFU_ORTHOLOGUE AFUA_4G09220)"/>
    <property type="match status" value="1"/>
</dbReference>
<dbReference type="Pfam" id="PF00743">
    <property type="entry name" value="FMO-like"/>
    <property type="match status" value="1"/>
</dbReference>
<protein>
    <recommendedName>
        <fullName evidence="6">Flavin-containing monooxygenase</fullName>
        <ecNumber evidence="6">1.-.-.-</ecNumber>
    </recommendedName>
</protein>
<dbReference type="InterPro" id="IPR036188">
    <property type="entry name" value="FAD/NAD-bd_sf"/>
</dbReference>
<dbReference type="GO" id="GO:0004499">
    <property type="term" value="F:N,N-dimethylaniline monooxygenase activity"/>
    <property type="evidence" value="ECO:0007669"/>
    <property type="project" value="InterPro"/>
</dbReference>
<organism evidence="7 8">
    <name type="scientific">Rhynchospora pubera</name>
    <dbReference type="NCBI Taxonomy" id="906938"/>
    <lineage>
        <taxon>Eukaryota</taxon>
        <taxon>Viridiplantae</taxon>
        <taxon>Streptophyta</taxon>
        <taxon>Embryophyta</taxon>
        <taxon>Tracheophyta</taxon>
        <taxon>Spermatophyta</taxon>
        <taxon>Magnoliopsida</taxon>
        <taxon>Liliopsida</taxon>
        <taxon>Poales</taxon>
        <taxon>Cyperaceae</taxon>
        <taxon>Cyperoideae</taxon>
        <taxon>Rhynchosporeae</taxon>
        <taxon>Rhynchospora</taxon>
    </lineage>
</organism>
<dbReference type="Proteomes" id="UP001140206">
    <property type="component" value="Chromosome 1"/>
</dbReference>
<dbReference type="InterPro" id="IPR050982">
    <property type="entry name" value="Auxin_biosynth/cation_transpt"/>
</dbReference>
<dbReference type="PRINTS" id="PR00368">
    <property type="entry name" value="FADPNR"/>
</dbReference>
<evidence type="ECO:0000313" key="7">
    <source>
        <dbReference type="EMBL" id="KAJ4809099.1"/>
    </source>
</evidence>
<dbReference type="GO" id="GO:0050661">
    <property type="term" value="F:NADP binding"/>
    <property type="evidence" value="ECO:0007669"/>
    <property type="project" value="InterPro"/>
</dbReference>
<dbReference type="EC" id="1.-.-.-" evidence="6"/>
<evidence type="ECO:0000256" key="3">
    <source>
        <dbReference type="ARBA" id="ARBA00022827"/>
    </source>
</evidence>
<dbReference type="InterPro" id="IPR020946">
    <property type="entry name" value="Flavin_mOase-like"/>
</dbReference>
<dbReference type="EMBL" id="JAMFTS010000001">
    <property type="protein sequence ID" value="KAJ4809099.1"/>
    <property type="molecule type" value="Genomic_DNA"/>
</dbReference>
<keyword evidence="2 6" id="KW-0285">Flavoprotein</keyword>
<comment type="catalytic activity">
    <reaction evidence="5">
        <text>indole-3-pyruvate + NADPH + O2 + H(+) = (indol-3-yl)acetate + CO2 + NADP(+) + H2O</text>
        <dbReference type="Rhea" id="RHEA:34331"/>
        <dbReference type="ChEBI" id="CHEBI:15377"/>
        <dbReference type="ChEBI" id="CHEBI:15378"/>
        <dbReference type="ChEBI" id="CHEBI:15379"/>
        <dbReference type="ChEBI" id="CHEBI:16526"/>
        <dbReference type="ChEBI" id="CHEBI:17640"/>
        <dbReference type="ChEBI" id="CHEBI:30854"/>
        <dbReference type="ChEBI" id="CHEBI:57783"/>
        <dbReference type="ChEBI" id="CHEBI:58349"/>
        <dbReference type="EC" id="1.14.13.168"/>
    </reaction>
</comment>
<dbReference type="PRINTS" id="PR00411">
    <property type="entry name" value="PNDRDTASEI"/>
</dbReference>
<evidence type="ECO:0000256" key="4">
    <source>
        <dbReference type="ARBA" id="ARBA00023002"/>
    </source>
</evidence>
<evidence type="ECO:0000256" key="5">
    <source>
        <dbReference type="ARBA" id="ARBA00047707"/>
    </source>
</evidence>
<reference evidence="7" key="1">
    <citation type="submission" date="2022-08" db="EMBL/GenBank/DDBJ databases">
        <authorList>
            <person name="Marques A."/>
        </authorList>
    </citation>
    <scope>NUCLEOTIDE SEQUENCE</scope>
    <source>
        <strain evidence="7">RhyPub2mFocal</strain>
        <tissue evidence="7">Leaves</tissue>
    </source>
</reference>
<proteinExistence type="inferred from homology"/>
<dbReference type="PANTHER" id="PTHR43539:SF42">
    <property type="entry name" value="OS01G0273800 PROTEIN"/>
    <property type="match status" value="1"/>
</dbReference>
<keyword evidence="3 6" id="KW-0274">FAD</keyword>
<dbReference type="GO" id="GO:0103075">
    <property type="term" value="F:indole-3-pyruvate monooxygenase activity"/>
    <property type="evidence" value="ECO:0007669"/>
    <property type="project" value="UniProtKB-EC"/>
</dbReference>
<comment type="similarity">
    <text evidence="1 6">Belongs to the FMO family.</text>
</comment>
<dbReference type="SUPFAM" id="SSF51905">
    <property type="entry name" value="FAD/NAD(P)-binding domain"/>
    <property type="match status" value="2"/>
</dbReference>
<sequence>MEEKTNVCQQQPEEVVLIVGAGPSGLAVAACLAERAVPSLILERDDCISPLWRKRSYDRVSLHLTKQYCSLPHMPHSDTTPTYRIRILSSRPLQPSPTAGLFFFFNFKVQMLNPNQQFRLRIRFGRRVESARYDQKSGRWIVKARSGDVLEEYIGRFLVVAAGENDQKFVPDVNGLDSFKGVVIHSSEYRNAAAFKGKDVLVVGSGNSGMEIAYDLFEAGARSSIVVRSTIHIVTKEIWSFAMGLMKYLPISIVDNIILFLCYLRFGNTAKYGLRRPDIGPMYMKCYTPMYQVIDVGTYDRIKTGEIQVLPSLTSIEGSMVTFSNGKTHHYDAIIFATGYRSTIRQWLEADEGLIGKDGMAKNNYPDHWKGQNGLYCASLNHRGLRASSEDGLTIADDISKAYNLSEENQLSV</sequence>
<evidence type="ECO:0000256" key="2">
    <source>
        <dbReference type="ARBA" id="ARBA00022630"/>
    </source>
</evidence>
<keyword evidence="4 6" id="KW-0560">Oxidoreductase</keyword>
<dbReference type="Gene3D" id="3.50.50.60">
    <property type="entry name" value="FAD/NAD(P)-binding domain"/>
    <property type="match status" value="1"/>
</dbReference>
<comment type="caution">
    <text evidence="7">The sequence shown here is derived from an EMBL/GenBank/DDBJ whole genome shotgun (WGS) entry which is preliminary data.</text>
</comment>
<name>A0AAV8GVM8_9POAL</name>
<comment type="cofactor">
    <cofactor evidence="6">
        <name>FAD</name>
        <dbReference type="ChEBI" id="CHEBI:57692"/>
    </cofactor>
</comment>
<evidence type="ECO:0000256" key="6">
    <source>
        <dbReference type="RuleBase" id="RU361177"/>
    </source>
</evidence>